<dbReference type="KEGG" id="tee:Tel_15665"/>
<evidence type="ECO:0000256" key="1">
    <source>
        <dbReference type="ARBA" id="ARBA00005005"/>
    </source>
</evidence>
<dbReference type="InterPro" id="IPR008927">
    <property type="entry name" value="6-PGluconate_DH-like_C_sf"/>
</dbReference>
<dbReference type="CDD" id="cd06558">
    <property type="entry name" value="crotonase-like"/>
    <property type="match status" value="1"/>
</dbReference>
<evidence type="ECO:0000256" key="7">
    <source>
        <dbReference type="ARBA" id="ARBA00023002"/>
    </source>
</evidence>
<evidence type="ECO:0000313" key="15">
    <source>
        <dbReference type="EMBL" id="ALP54469.1"/>
    </source>
</evidence>
<evidence type="ECO:0000256" key="3">
    <source>
        <dbReference type="ARBA" id="ARBA00008750"/>
    </source>
</evidence>
<evidence type="ECO:0000256" key="12">
    <source>
        <dbReference type="ARBA" id="ARBA00049556"/>
    </source>
</evidence>
<dbReference type="SUPFAM" id="SSF52096">
    <property type="entry name" value="ClpP/crotonase"/>
    <property type="match status" value="1"/>
</dbReference>
<evidence type="ECO:0000256" key="8">
    <source>
        <dbReference type="ARBA" id="ARBA00023027"/>
    </source>
</evidence>
<evidence type="ECO:0000259" key="13">
    <source>
        <dbReference type="Pfam" id="PF00725"/>
    </source>
</evidence>
<dbReference type="EMBL" id="CP013099">
    <property type="protein sequence ID" value="ALP54469.1"/>
    <property type="molecule type" value="Genomic_DNA"/>
</dbReference>
<evidence type="ECO:0000256" key="5">
    <source>
        <dbReference type="ARBA" id="ARBA00022832"/>
    </source>
</evidence>
<keyword evidence="7" id="KW-0560">Oxidoreductase</keyword>
<dbReference type="FunFam" id="3.40.50.720:FF:000009">
    <property type="entry name" value="Fatty oxidation complex, alpha subunit"/>
    <property type="match status" value="1"/>
</dbReference>
<keyword evidence="16" id="KW-1185">Reference proteome</keyword>
<comment type="similarity">
    <text evidence="3">In the N-terminal section; belongs to the enoyl-CoA hydratase/isomerase family.</text>
</comment>
<protein>
    <recommendedName>
        <fullName evidence="4">enoyl-CoA hydratase</fullName>
        <ecNumber evidence="4">4.2.1.17</ecNumber>
    </recommendedName>
</protein>
<proteinExistence type="inferred from homology"/>
<dbReference type="Pfam" id="PF00378">
    <property type="entry name" value="ECH_1"/>
    <property type="match status" value="1"/>
</dbReference>
<evidence type="ECO:0000259" key="14">
    <source>
        <dbReference type="Pfam" id="PF02737"/>
    </source>
</evidence>
<feature type="domain" description="3-hydroxyacyl-CoA dehydrogenase C-terminal" evidence="13">
    <location>
        <begin position="485"/>
        <end position="576"/>
    </location>
</feature>
<dbReference type="FunFam" id="3.90.226.10:FF:000011">
    <property type="entry name" value="Fatty acid oxidation complex subunit alpha"/>
    <property type="match status" value="1"/>
</dbReference>
<comment type="similarity">
    <text evidence="2">In the central section; belongs to the 3-hydroxyacyl-CoA dehydrogenase family.</text>
</comment>
<dbReference type="PANTHER" id="PTHR43612:SF3">
    <property type="entry name" value="TRIFUNCTIONAL ENZYME SUBUNIT ALPHA, MITOCHONDRIAL"/>
    <property type="match status" value="1"/>
</dbReference>
<reference evidence="15" key="1">
    <citation type="submission" date="2015-10" db="EMBL/GenBank/DDBJ databases">
        <title>Description of Candidatus Tenderia electrophaga gen. nov, sp. nov., an Uncultivated Electroautotroph from a Biocathode Enrichment.</title>
        <authorList>
            <person name="Eddie B.J."/>
            <person name="Malanoski A.P."/>
            <person name="Wang Z."/>
            <person name="Hall R.J."/>
            <person name="Oh S.D."/>
            <person name="Heiner C."/>
            <person name="Lin B."/>
            <person name="Strycharz-Glaven S.M."/>
        </authorList>
    </citation>
    <scope>NUCLEOTIDE SEQUENCE [LARGE SCALE GENOMIC DNA]</scope>
    <source>
        <strain evidence="15">NRL1</strain>
    </source>
</reference>
<name>A0A0S2TH50_9GAMM</name>
<keyword evidence="11" id="KW-0511">Multifunctional enzyme</keyword>
<evidence type="ECO:0000256" key="4">
    <source>
        <dbReference type="ARBA" id="ARBA00012076"/>
    </source>
</evidence>
<dbReference type="InterPro" id="IPR036291">
    <property type="entry name" value="NAD(P)-bd_dom_sf"/>
</dbReference>
<dbReference type="Gene3D" id="1.10.1040.50">
    <property type="match status" value="1"/>
</dbReference>
<accession>A0A0S2TH50</accession>
<dbReference type="STRING" id="1748243.Tel_15665"/>
<dbReference type="InterPro" id="IPR029045">
    <property type="entry name" value="ClpP/crotonase-like_dom_sf"/>
</dbReference>
<dbReference type="Gene3D" id="3.40.50.720">
    <property type="entry name" value="NAD(P)-binding Rossmann-like Domain"/>
    <property type="match status" value="1"/>
</dbReference>
<sequence length="679" mass="75053">MTEQSYQHWRLERDEHDIAWLYADKANAGANTLSKAVLEELYDILSQFNEDRPQGLVILSAKASGFIAGADINEFTTLGGQKDAEDLIGRGQAVLDRLAALDMPTVALIHGFCLGGGMELALACRYRIADDDPKTKLGLPEVNLGIHPGFGGTVRLPPLVGAPAAMDMMLGGRSLSARAAQRMGLVDYAVPARHFKDAARATVLRPPARKQATGWKAWTNHKLVRPLLARYLEKQVAKRARKDHYPAPYALIELWKNHMDDPRRMMREEASSVARLVMGETAQSLVRVFFLQERMKSLGDKKEIEVKHVHVIGGGVMGGDIAAWCAMRGLHVTLQDRSHEALARVVKRAHDLYRKRLKQPRVIQAAMDRLMPDIQGVGVAKADVVIEAIFEDVDAKQALYKEIEPKLKKDAVLATNTSSIPLETLCKALSRPSRLVGLHFFNPVAKMQLVEIVKGTQTAEKAVKQAAAFCRHIERLPLPVKSAPGFLVNRVLMPYLLEAVTLEEEGVPATVIDKAALDFGMPMGPIELADTVGLDICLSVARILSQQLDMPVPGRLEQLVNAGHLGRKSGTGFYRYQNGKKLFSGEHKAYTPPADITDRMMMRFLNETVACLREGIVDEGDLLDGGVIFGTGFAPFRGGPMHYIRKTGRAQLRHRLETLETQHGARFRVDAGWDQADLF</sequence>
<dbReference type="GO" id="GO:0070403">
    <property type="term" value="F:NAD+ binding"/>
    <property type="evidence" value="ECO:0007669"/>
    <property type="project" value="InterPro"/>
</dbReference>
<dbReference type="AlphaFoldDB" id="A0A0S2TH50"/>
<evidence type="ECO:0000256" key="11">
    <source>
        <dbReference type="ARBA" id="ARBA00023268"/>
    </source>
</evidence>
<comment type="pathway">
    <text evidence="1">Lipid metabolism; fatty acid beta-oxidation.</text>
</comment>
<keyword evidence="6" id="KW-0442">Lipid degradation</keyword>
<keyword evidence="10" id="KW-0456">Lyase</keyword>
<dbReference type="UniPathway" id="UPA00659"/>
<dbReference type="GO" id="GO:0004300">
    <property type="term" value="F:enoyl-CoA hydratase activity"/>
    <property type="evidence" value="ECO:0007669"/>
    <property type="project" value="UniProtKB-EC"/>
</dbReference>
<dbReference type="Gene3D" id="3.90.226.10">
    <property type="entry name" value="2-enoyl-CoA Hydratase, Chain A, domain 1"/>
    <property type="match status" value="1"/>
</dbReference>
<dbReference type="Pfam" id="PF00725">
    <property type="entry name" value="3HCDH"/>
    <property type="match status" value="1"/>
</dbReference>
<dbReference type="GO" id="GO:0006635">
    <property type="term" value="P:fatty acid beta-oxidation"/>
    <property type="evidence" value="ECO:0007669"/>
    <property type="project" value="UniProtKB-UniPathway"/>
</dbReference>
<evidence type="ECO:0000313" key="16">
    <source>
        <dbReference type="Proteomes" id="UP000055136"/>
    </source>
</evidence>
<dbReference type="PANTHER" id="PTHR43612">
    <property type="entry name" value="TRIFUNCTIONAL ENZYME SUBUNIT ALPHA"/>
    <property type="match status" value="1"/>
</dbReference>
<dbReference type="InterPro" id="IPR001753">
    <property type="entry name" value="Enoyl-CoA_hydra/iso"/>
</dbReference>
<comment type="catalytic activity">
    <reaction evidence="12">
        <text>a (3S)-3-hydroxyacyl-CoA + NAD(+) = a 3-oxoacyl-CoA + NADH + H(+)</text>
        <dbReference type="Rhea" id="RHEA:22432"/>
        <dbReference type="ChEBI" id="CHEBI:15378"/>
        <dbReference type="ChEBI" id="CHEBI:57318"/>
        <dbReference type="ChEBI" id="CHEBI:57540"/>
        <dbReference type="ChEBI" id="CHEBI:57945"/>
        <dbReference type="ChEBI" id="CHEBI:90726"/>
        <dbReference type="EC" id="1.1.1.35"/>
    </reaction>
</comment>
<evidence type="ECO:0000256" key="9">
    <source>
        <dbReference type="ARBA" id="ARBA00023098"/>
    </source>
</evidence>
<dbReference type="PROSITE" id="PS00067">
    <property type="entry name" value="3HCDH"/>
    <property type="match status" value="1"/>
</dbReference>
<keyword evidence="5" id="KW-0276">Fatty acid metabolism</keyword>
<dbReference type="Proteomes" id="UP000055136">
    <property type="component" value="Chromosome"/>
</dbReference>
<dbReference type="SUPFAM" id="SSF51735">
    <property type="entry name" value="NAD(P)-binding Rossmann-fold domains"/>
    <property type="match status" value="1"/>
</dbReference>
<dbReference type="SUPFAM" id="SSF48179">
    <property type="entry name" value="6-phosphogluconate dehydrogenase C-terminal domain-like"/>
    <property type="match status" value="2"/>
</dbReference>
<dbReference type="InterPro" id="IPR050136">
    <property type="entry name" value="FA_oxidation_alpha_subunit"/>
</dbReference>
<gene>
    <name evidence="15" type="ORF">Tel_15665</name>
</gene>
<keyword evidence="9" id="KW-0443">Lipid metabolism</keyword>
<dbReference type="InterPro" id="IPR006108">
    <property type="entry name" value="3HC_DH_C"/>
</dbReference>
<dbReference type="InterPro" id="IPR006180">
    <property type="entry name" value="3-OHacyl-CoA_DH_CS"/>
</dbReference>
<evidence type="ECO:0000256" key="6">
    <source>
        <dbReference type="ARBA" id="ARBA00022963"/>
    </source>
</evidence>
<feature type="domain" description="3-hydroxyacyl-CoA dehydrogenase NAD binding" evidence="14">
    <location>
        <begin position="308"/>
        <end position="481"/>
    </location>
</feature>
<dbReference type="Pfam" id="PF02737">
    <property type="entry name" value="3HCDH_N"/>
    <property type="match status" value="1"/>
</dbReference>
<dbReference type="InterPro" id="IPR006176">
    <property type="entry name" value="3-OHacyl-CoA_DH_NAD-bd"/>
</dbReference>
<dbReference type="EC" id="4.2.1.17" evidence="4"/>
<evidence type="ECO:0000256" key="10">
    <source>
        <dbReference type="ARBA" id="ARBA00023239"/>
    </source>
</evidence>
<keyword evidence="8" id="KW-0520">NAD</keyword>
<evidence type="ECO:0000256" key="2">
    <source>
        <dbReference type="ARBA" id="ARBA00007005"/>
    </source>
</evidence>
<organism evidence="15 16">
    <name type="scientific">Candidatus Tenderia electrophaga</name>
    <dbReference type="NCBI Taxonomy" id="1748243"/>
    <lineage>
        <taxon>Bacteria</taxon>
        <taxon>Pseudomonadati</taxon>
        <taxon>Pseudomonadota</taxon>
        <taxon>Gammaproteobacteria</taxon>
        <taxon>Candidatus Tenderiales</taxon>
        <taxon>Candidatus Tenderiaceae</taxon>
        <taxon>Candidatus Tenderia</taxon>
    </lineage>
</organism>
<dbReference type="GO" id="GO:0016509">
    <property type="term" value="F:long-chain (3S)-3-hydroxyacyl-CoA dehydrogenase (NAD+) activity"/>
    <property type="evidence" value="ECO:0007669"/>
    <property type="project" value="TreeGrafter"/>
</dbReference>